<proteinExistence type="predicted"/>
<dbReference type="AlphaFoldDB" id="A0A1I2FTB4"/>
<evidence type="ECO:0000313" key="1">
    <source>
        <dbReference type="EMBL" id="SFF07671.1"/>
    </source>
</evidence>
<evidence type="ECO:0000313" key="2">
    <source>
        <dbReference type="Proteomes" id="UP000199513"/>
    </source>
</evidence>
<dbReference type="RefSeq" id="WP_091544462.1">
    <property type="nucleotide sequence ID" value="NZ_FONY01000015.1"/>
</dbReference>
<gene>
    <name evidence="1" type="ORF">SAMN04488541_10153</name>
</gene>
<dbReference type="EMBL" id="FONY01000015">
    <property type="protein sequence ID" value="SFF07671.1"/>
    <property type="molecule type" value="Genomic_DNA"/>
</dbReference>
<name>A0A1I2FTB4_9BACT</name>
<accession>A0A1I2FTB4</accession>
<reference evidence="1 2" key="1">
    <citation type="submission" date="2016-10" db="EMBL/GenBank/DDBJ databases">
        <authorList>
            <person name="de Groot N.N."/>
        </authorList>
    </citation>
    <scope>NUCLEOTIDE SEQUENCE [LARGE SCALE GENOMIC DNA]</scope>
    <source>
        <strain>GEY</strain>
        <strain evidence="2">DSM 9560</strain>
    </source>
</reference>
<protein>
    <submittedName>
        <fullName evidence="1">Uncharacterized protein</fullName>
    </submittedName>
</protein>
<organism evidence="1 2">
    <name type="scientific">Thermoflexibacter ruber</name>
    <dbReference type="NCBI Taxonomy" id="1003"/>
    <lineage>
        <taxon>Bacteria</taxon>
        <taxon>Pseudomonadati</taxon>
        <taxon>Bacteroidota</taxon>
        <taxon>Cytophagia</taxon>
        <taxon>Cytophagales</taxon>
        <taxon>Thermoflexibacteraceae</taxon>
        <taxon>Thermoflexibacter</taxon>
    </lineage>
</organism>
<keyword evidence="2" id="KW-1185">Reference proteome</keyword>
<sequence length="114" mass="13717">MRKLFFIFTLAFFAIASQGYGQDAKQKGEERADEIVKFLKIYDQNQIRMIKIASEEYYKKYDEIEESEPDPEKRKIKHLRNEQKFEARLKSVTTPEQYRNYEIGLKNKKKPKSK</sequence>
<dbReference type="Proteomes" id="UP000199513">
    <property type="component" value="Unassembled WGS sequence"/>
</dbReference>